<dbReference type="CDD" id="cd00093">
    <property type="entry name" value="HTH_XRE"/>
    <property type="match status" value="1"/>
</dbReference>
<dbReference type="Pfam" id="PF13560">
    <property type="entry name" value="HTH_31"/>
    <property type="match status" value="1"/>
</dbReference>
<evidence type="ECO:0000313" key="3">
    <source>
        <dbReference type="Proteomes" id="UP000553209"/>
    </source>
</evidence>
<dbReference type="AlphaFoldDB" id="A0A7X6M8S6"/>
<dbReference type="SUPFAM" id="SSF47413">
    <property type="entry name" value="lambda repressor-like DNA-binding domains"/>
    <property type="match status" value="1"/>
</dbReference>
<proteinExistence type="predicted"/>
<accession>A0A7X6M8S6</accession>
<organism evidence="2 3">
    <name type="scientific">Nocardiopsis alborubida</name>
    <dbReference type="NCBI Taxonomy" id="146802"/>
    <lineage>
        <taxon>Bacteria</taxon>
        <taxon>Bacillati</taxon>
        <taxon>Actinomycetota</taxon>
        <taxon>Actinomycetes</taxon>
        <taxon>Streptosporangiales</taxon>
        <taxon>Nocardiopsidaceae</taxon>
        <taxon>Nocardiopsis</taxon>
    </lineage>
</organism>
<dbReference type="InterPro" id="IPR010982">
    <property type="entry name" value="Lambda_DNA-bd_dom_sf"/>
</dbReference>
<dbReference type="SUPFAM" id="SSF48452">
    <property type="entry name" value="TPR-like"/>
    <property type="match status" value="1"/>
</dbReference>
<comment type="caution">
    <text evidence="2">The sequence shown here is derived from an EMBL/GenBank/DDBJ whole genome shotgun (WGS) entry which is preliminary data.</text>
</comment>
<dbReference type="InterPro" id="IPR001387">
    <property type="entry name" value="Cro/C1-type_HTH"/>
</dbReference>
<sequence>MVPVPTSPHIGPQLVQHRRRRALTQEELAAAAGVSVDVVRRLEQGRRTSARLSTLDALADALGCPTAALFTPEQRTAVEPLLTVDGIRHALTAPEALGLTEPAEPEPADLAELREQMRRVWALYQDGAYTQVTVRLPELISQARAAARESGEDAQVQAEGILATAYQAAAGVTITLGHKDLAFLAVERAMAAARASGSHLHHAAAANFLSWIYRRQGRLDDAEKIATRAAETAEPSWSGASEEELAVFGALLVNAAGAAARAGGARRCRDLTAVARSAAERLGRDRIDQWAVFGPGVVAMTAVNDAVELDDLDLAHHLIGQVPTTRGVPASWQARYLLNCAHTRVELRHDQQATAALLEAHRIAPEWVRYHPQARTTAQTLLERGNGRRTPGLIGLARRLEE</sequence>
<dbReference type="InterPro" id="IPR011990">
    <property type="entry name" value="TPR-like_helical_dom_sf"/>
</dbReference>
<name>A0A7X6M8S6_9ACTN</name>
<dbReference type="EMBL" id="JAAXPG010000002">
    <property type="protein sequence ID" value="NKY96732.1"/>
    <property type="molecule type" value="Genomic_DNA"/>
</dbReference>
<feature type="domain" description="HTH cro/C1-type" evidence="1">
    <location>
        <begin position="14"/>
        <end position="69"/>
    </location>
</feature>
<dbReference type="Proteomes" id="UP000553209">
    <property type="component" value="Unassembled WGS sequence"/>
</dbReference>
<protein>
    <submittedName>
        <fullName evidence="2">Helix-turn-helix transcriptional regulator</fullName>
    </submittedName>
</protein>
<gene>
    <name evidence="2" type="ORF">HGB44_03445</name>
</gene>
<dbReference type="SMART" id="SM00530">
    <property type="entry name" value="HTH_XRE"/>
    <property type="match status" value="1"/>
</dbReference>
<reference evidence="2 3" key="1">
    <citation type="submission" date="2020-04" db="EMBL/GenBank/DDBJ databases">
        <title>MicrobeNet Type strains.</title>
        <authorList>
            <person name="Nicholson A.C."/>
        </authorList>
    </citation>
    <scope>NUCLEOTIDE SEQUENCE [LARGE SCALE GENOMIC DNA]</scope>
    <source>
        <strain evidence="2 3">ATCC 23612</strain>
    </source>
</reference>
<dbReference type="Gene3D" id="1.25.40.10">
    <property type="entry name" value="Tetratricopeptide repeat domain"/>
    <property type="match status" value="1"/>
</dbReference>
<dbReference type="Gene3D" id="1.10.260.40">
    <property type="entry name" value="lambda repressor-like DNA-binding domains"/>
    <property type="match status" value="1"/>
</dbReference>
<keyword evidence="3" id="KW-1185">Reference proteome</keyword>
<evidence type="ECO:0000313" key="2">
    <source>
        <dbReference type="EMBL" id="NKY96732.1"/>
    </source>
</evidence>
<evidence type="ECO:0000259" key="1">
    <source>
        <dbReference type="PROSITE" id="PS50943"/>
    </source>
</evidence>
<dbReference type="PROSITE" id="PS50943">
    <property type="entry name" value="HTH_CROC1"/>
    <property type="match status" value="1"/>
</dbReference>
<dbReference type="GO" id="GO:0003677">
    <property type="term" value="F:DNA binding"/>
    <property type="evidence" value="ECO:0007669"/>
    <property type="project" value="InterPro"/>
</dbReference>